<dbReference type="Pfam" id="PF00294">
    <property type="entry name" value="PfkB"/>
    <property type="match status" value="1"/>
</dbReference>
<dbReference type="InterPro" id="IPR002173">
    <property type="entry name" value="Carboh/pur_kinase_PfkB_CS"/>
</dbReference>
<organism evidence="4 5">
    <name type="scientific">Flavobacterium cyanobacteriorum</name>
    <dbReference type="NCBI Taxonomy" id="2022802"/>
    <lineage>
        <taxon>Bacteria</taxon>
        <taxon>Pseudomonadati</taxon>
        <taxon>Bacteroidota</taxon>
        <taxon>Flavobacteriia</taxon>
        <taxon>Flavobacteriales</taxon>
        <taxon>Flavobacteriaceae</taxon>
        <taxon>Flavobacterium</taxon>
    </lineage>
</organism>
<keyword evidence="1" id="KW-0808">Transferase</keyword>
<evidence type="ECO:0000313" key="5">
    <source>
        <dbReference type="Proteomes" id="UP000216605"/>
    </source>
</evidence>
<proteinExistence type="predicted"/>
<evidence type="ECO:0000313" key="4">
    <source>
        <dbReference type="EMBL" id="OYQ36653.1"/>
    </source>
</evidence>
<dbReference type="OrthoDB" id="9813569at2"/>
<dbReference type="GO" id="GO:0005829">
    <property type="term" value="C:cytosol"/>
    <property type="evidence" value="ECO:0007669"/>
    <property type="project" value="TreeGrafter"/>
</dbReference>
<name>A0A255Z549_9FLAO</name>
<comment type="caution">
    <text evidence="4">The sequence shown here is derived from an EMBL/GenBank/DDBJ whole genome shotgun (WGS) entry which is preliminary data.</text>
</comment>
<evidence type="ECO:0000256" key="1">
    <source>
        <dbReference type="ARBA" id="ARBA00022679"/>
    </source>
</evidence>
<sequence>MNKLLIVGTVAFDAIETPFGKTDKILGGAGTYIGLSASFFNVKSAIVSVVGEDFPQEYIDMLINRGIDVSGLEVVKGGKTFFWSGRYHNDLNSRDTLETQLNVLADFKPVVPQNFNDADVVMLGNLHPLIQSSVLDQMEGQPKLVVLDTMNFWMDCALAELLQVMKRVDVITINDEEARQLSGEYSLVKAAAKIHEMGPKYVVIKKGEHGALLFHNRHVFFAPALPLEEVFDPTGAGDTFAGGFTGYIAQSENISFENMKNAIIYGSNMASFCVEEFGTQRMVRLHKEEVLERLQQFRALTQFDIALETAK</sequence>
<dbReference type="Gene3D" id="3.40.1190.20">
    <property type="match status" value="1"/>
</dbReference>
<dbReference type="InterPro" id="IPR029056">
    <property type="entry name" value="Ribokinase-like"/>
</dbReference>
<accession>A0A255Z549</accession>
<dbReference type="EMBL" id="NOXV01000268">
    <property type="protein sequence ID" value="OYQ36653.1"/>
    <property type="molecule type" value="Genomic_DNA"/>
</dbReference>
<evidence type="ECO:0000256" key="2">
    <source>
        <dbReference type="ARBA" id="ARBA00022777"/>
    </source>
</evidence>
<keyword evidence="2 4" id="KW-0418">Kinase</keyword>
<dbReference type="Proteomes" id="UP000216605">
    <property type="component" value="Unassembled WGS sequence"/>
</dbReference>
<dbReference type="RefSeq" id="WP_094415022.1">
    <property type="nucleotide sequence ID" value="NZ_NOXV01000268.1"/>
</dbReference>
<dbReference type="GO" id="GO:0016301">
    <property type="term" value="F:kinase activity"/>
    <property type="evidence" value="ECO:0007669"/>
    <property type="project" value="UniProtKB-KW"/>
</dbReference>
<evidence type="ECO:0000259" key="3">
    <source>
        <dbReference type="Pfam" id="PF00294"/>
    </source>
</evidence>
<dbReference type="AlphaFoldDB" id="A0A255Z549"/>
<dbReference type="SUPFAM" id="SSF53613">
    <property type="entry name" value="Ribokinase-like"/>
    <property type="match status" value="1"/>
</dbReference>
<dbReference type="PANTHER" id="PTHR10584:SF166">
    <property type="entry name" value="RIBOKINASE"/>
    <property type="match status" value="1"/>
</dbReference>
<protein>
    <submittedName>
        <fullName evidence="4">Sugar kinase</fullName>
    </submittedName>
</protein>
<dbReference type="PANTHER" id="PTHR10584">
    <property type="entry name" value="SUGAR KINASE"/>
    <property type="match status" value="1"/>
</dbReference>
<gene>
    <name evidence="4" type="ORF">CHU92_09570</name>
</gene>
<feature type="domain" description="Carbohydrate kinase PfkB" evidence="3">
    <location>
        <begin position="21"/>
        <end position="281"/>
    </location>
</feature>
<keyword evidence="5" id="KW-1185">Reference proteome</keyword>
<dbReference type="PROSITE" id="PS00584">
    <property type="entry name" value="PFKB_KINASES_2"/>
    <property type="match status" value="1"/>
</dbReference>
<dbReference type="InterPro" id="IPR011611">
    <property type="entry name" value="PfkB_dom"/>
</dbReference>
<reference evidence="4 5" key="1">
    <citation type="submission" date="2017-07" db="EMBL/GenBank/DDBJ databases">
        <title>Flavobacterium cyanobacteriorum sp. nov., isolated from cyanobacterial aggregates in a eutrophic lake.</title>
        <authorList>
            <person name="Cai H."/>
        </authorList>
    </citation>
    <scope>NUCLEOTIDE SEQUENCE [LARGE SCALE GENOMIC DNA]</scope>
    <source>
        <strain evidence="4 5">TH021</strain>
    </source>
</reference>